<reference evidence="1" key="1">
    <citation type="submission" date="2020-01" db="EMBL/GenBank/DDBJ databases">
        <authorList>
            <person name="Meier V. D."/>
            <person name="Meier V D."/>
        </authorList>
    </citation>
    <scope>NUCLEOTIDE SEQUENCE</scope>
    <source>
        <strain evidence="1">HLG_WM_MAG_04</strain>
    </source>
</reference>
<evidence type="ECO:0000313" key="1">
    <source>
        <dbReference type="EMBL" id="CAA6805322.1"/>
    </source>
</evidence>
<dbReference type="AlphaFoldDB" id="A0A6S6S6K4"/>
<name>A0A6S6S6K4_9BACT</name>
<sequence>MKQKHIQTKYIDRLYKKMMTDADFKDDTLRVVFGKGQPTEIVIANPQGEIYLNIIDKDKDFNSLAEEVLEMLES</sequence>
<proteinExistence type="predicted"/>
<gene>
    <name evidence="1" type="ORF">HELGO_WM3063</name>
</gene>
<organism evidence="1">
    <name type="scientific">uncultured Sulfurovum sp</name>
    <dbReference type="NCBI Taxonomy" id="269237"/>
    <lineage>
        <taxon>Bacteria</taxon>
        <taxon>Pseudomonadati</taxon>
        <taxon>Campylobacterota</taxon>
        <taxon>Epsilonproteobacteria</taxon>
        <taxon>Campylobacterales</taxon>
        <taxon>Sulfurovaceae</taxon>
        <taxon>Sulfurovum</taxon>
        <taxon>environmental samples</taxon>
    </lineage>
</organism>
<accession>A0A6S6S6K4</accession>
<dbReference type="EMBL" id="CACVAX010000013">
    <property type="protein sequence ID" value="CAA6805322.1"/>
    <property type="molecule type" value="Genomic_DNA"/>
</dbReference>
<protein>
    <submittedName>
        <fullName evidence="1">Uncharacterized protein</fullName>
    </submittedName>
</protein>